<feature type="region of interest" description="Disordered" evidence="1">
    <location>
        <begin position="510"/>
        <end position="557"/>
    </location>
</feature>
<evidence type="ECO:0008006" key="4">
    <source>
        <dbReference type="Google" id="ProtNLM"/>
    </source>
</evidence>
<reference evidence="2" key="1">
    <citation type="submission" date="2023-10" db="EMBL/GenBank/DDBJ databases">
        <authorList>
            <person name="Chen Y."/>
            <person name="Shah S."/>
            <person name="Dougan E. K."/>
            <person name="Thang M."/>
            <person name="Chan C."/>
        </authorList>
    </citation>
    <scope>NUCLEOTIDE SEQUENCE [LARGE SCALE GENOMIC DNA]</scope>
</reference>
<sequence length="756" mass="82783">KYVKDSYAKALIAMTADGAPQDGRPSEQQIKSQRRQAQNEREAKEAKCTAECIGSAFIFTDHRIVSPDKVRAPFTVASMEQLFGALKLESFLMDFTFCTNKERLVLGASGPVGLRVKDPFSLPQMRFVPVIFIVADREDEGAQRLFARLYFEMAAKHGITITDGFLDCACFKGACAEVDAFSTRELTSGLKLRKKDEVTGRRRLQDPELQEIIDWVDFSARAPDDLEFHVFWGSILSHMESAEGGHYWGEPAMARYLRKHILGTEGPSIRATWASGLGAAPPGFTTYAPNAIQLPAARLLPANYKRGGVAQLIADAAKALQARAQGGARSSLVGRLAKAPGALTNWPKKKAGGAAEGRSSVETQSQGNSARLDLNAILAHYRGKPATHAHWVRPCSKLLPARDTARAVYATPKYQLAYATQKTAYMQSALPLSLATSAAEIHAACASKETSAYDIMRHMWLRHHCATIYVTTSGVAVDCHEHSVEGGGFSEHQVFIQGLQKRDWLARMARGPETSKSKGSKWHGGRAKQKRSEALKTKLQAPPPPAGPGGPVDQRRKGNFCTRYFTEAQGEKAKGDMFAWLKFALEQTAKAEKERRAAAARESDGVAAREADEVAKAKALSLAEMDKAAKHRQMLENRVDPRLQALGLQRVPADGDGNCKSAAIMHASGLDVFALELRLQIVNAMEDFPGIFEGFHEFDNYQSYLDYMRVPGTAWGDHLTLSAAAFLLTRPIRIVSDAANDACSTYTIEPPPIMSE</sequence>
<feature type="non-terminal residue" evidence="2">
    <location>
        <position position="1"/>
    </location>
</feature>
<dbReference type="Gene3D" id="3.90.70.80">
    <property type="match status" value="1"/>
</dbReference>
<evidence type="ECO:0000256" key="1">
    <source>
        <dbReference type="SAM" id="MobiDB-lite"/>
    </source>
</evidence>
<evidence type="ECO:0000313" key="3">
    <source>
        <dbReference type="Proteomes" id="UP001189429"/>
    </source>
</evidence>
<feature type="region of interest" description="Disordered" evidence="1">
    <location>
        <begin position="344"/>
        <end position="367"/>
    </location>
</feature>
<organism evidence="2 3">
    <name type="scientific">Prorocentrum cordatum</name>
    <dbReference type="NCBI Taxonomy" id="2364126"/>
    <lineage>
        <taxon>Eukaryota</taxon>
        <taxon>Sar</taxon>
        <taxon>Alveolata</taxon>
        <taxon>Dinophyceae</taxon>
        <taxon>Prorocentrales</taxon>
        <taxon>Prorocentraceae</taxon>
        <taxon>Prorocentrum</taxon>
    </lineage>
</organism>
<dbReference type="Proteomes" id="UP001189429">
    <property type="component" value="Unassembled WGS sequence"/>
</dbReference>
<feature type="region of interest" description="Disordered" evidence="1">
    <location>
        <begin position="17"/>
        <end position="44"/>
    </location>
</feature>
<keyword evidence="3" id="KW-1185">Reference proteome</keyword>
<dbReference type="SUPFAM" id="SSF54001">
    <property type="entry name" value="Cysteine proteinases"/>
    <property type="match status" value="1"/>
</dbReference>
<comment type="caution">
    <text evidence="2">The sequence shown here is derived from an EMBL/GenBank/DDBJ whole genome shotgun (WGS) entry which is preliminary data.</text>
</comment>
<feature type="compositionally biased region" description="Basic residues" evidence="1">
    <location>
        <begin position="518"/>
        <end position="529"/>
    </location>
</feature>
<dbReference type="PANTHER" id="PTHR12419">
    <property type="entry name" value="OTU DOMAIN CONTAINING PROTEIN"/>
    <property type="match status" value="1"/>
</dbReference>
<feature type="non-terminal residue" evidence="2">
    <location>
        <position position="756"/>
    </location>
</feature>
<dbReference type="InterPro" id="IPR038765">
    <property type="entry name" value="Papain-like_cys_pep_sf"/>
</dbReference>
<dbReference type="InterPro" id="IPR050704">
    <property type="entry name" value="Peptidase_C85-like"/>
</dbReference>
<proteinExistence type="predicted"/>
<dbReference type="CDD" id="cd22758">
    <property type="entry name" value="OTU_232R-like"/>
    <property type="match status" value="1"/>
</dbReference>
<gene>
    <name evidence="2" type="ORF">PCOR1329_LOCUS26155</name>
</gene>
<protein>
    <recommendedName>
        <fullName evidence="4">OTU domain-containing protein</fullName>
    </recommendedName>
</protein>
<dbReference type="PANTHER" id="PTHR12419:SF11">
    <property type="entry name" value="OTU DOMAIN-CONTAINING PROTEIN DDB_G0284757"/>
    <property type="match status" value="1"/>
</dbReference>
<name>A0ABN9S4W6_9DINO</name>
<dbReference type="EMBL" id="CAUYUJ010009247">
    <property type="protein sequence ID" value="CAK0826222.1"/>
    <property type="molecule type" value="Genomic_DNA"/>
</dbReference>
<evidence type="ECO:0000313" key="2">
    <source>
        <dbReference type="EMBL" id="CAK0826222.1"/>
    </source>
</evidence>
<accession>A0ABN9S4W6</accession>